<proteinExistence type="predicted"/>
<dbReference type="PANTHER" id="PTHR24422:SF8">
    <property type="entry name" value="CHEMOTAXIS PROTEIN"/>
    <property type="match status" value="1"/>
</dbReference>
<keyword evidence="3" id="KW-1185">Reference proteome</keyword>
<dbReference type="Gene3D" id="3.40.50.150">
    <property type="entry name" value="Vaccinia Virus protein VP39"/>
    <property type="match status" value="1"/>
</dbReference>
<dbReference type="InterPro" id="IPR000780">
    <property type="entry name" value="CheR_MeTrfase"/>
</dbReference>
<keyword evidence="2" id="KW-0808">Transferase</keyword>
<feature type="domain" description="CheR-type methyltransferase" evidence="1">
    <location>
        <begin position="8"/>
        <end position="285"/>
    </location>
</feature>
<dbReference type="SUPFAM" id="SSF47757">
    <property type="entry name" value="Chemotaxis receptor methyltransferase CheR, N-terminal domain"/>
    <property type="match status" value="1"/>
</dbReference>
<evidence type="ECO:0000313" key="3">
    <source>
        <dbReference type="Proteomes" id="UP001460888"/>
    </source>
</evidence>
<dbReference type="Proteomes" id="UP001460888">
    <property type="component" value="Unassembled WGS sequence"/>
</dbReference>
<dbReference type="PROSITE" id="PS50123">
    <property type="entry name" value="CHER"/>
    <property type="match status" value="1"/>
</dbReference>
<keyword evidence="2" id="KW-0489">Methyltransferase</keyword>
<accession>A0ABV2AVP6</accession>
<evidence type="ECO:0000259" key="1">
    <source>
        <dbReference type="PROSITE" id="PS50123"/>
    </source>
</evidence>
<reference evidence="2 3" key="1">
    <citation type="submission" date="2013-03" db="EMBL/GenBank/DDBJ databases">
        <title>Salinisphaera dokdonensis CL-ES53 Genome Sequencing.</title>
        <authorList>
            <person name="Li C."/>
            <person name="Lai Q."/>
            <person name="Shao Z."/>
        </authorList>
    </citation>
    <scope>NUCLEOTIDE SEQUENCE [LARGE SCALE GENOMIC DNA]</scope>
    <source>
        <strain evidence="2 3">CL-ES53</strain>
    </source>
</reference>
<dbReference type="SMART" id="SM00138">
    <property type="entry name" value="MeTrc"/>
    <property type="match status" value="1"/>
</dbReference>
<dbReference type="SUPFAM" id="SSF53335">
    <property type="entry name" value="S-adenosyl-L-methionine-dependent methyltransferases"/>
    <property type="match status" value="1"/>
</dbReference>
<dbReference type="GO" id="GO:0032259">
    <property type="term" value="P:methylation"/>
    <property type="evidence" value="ECO:0007669"/>
    <property type="project" value="UniProtKB-KW"/>
</dbReference>
<dbReference type="InterPro" id="IPR029063">
    <property type="entry name" value="SAM-dependent_MTases_sf"/>
</dbReference>
<protein>
    <submittedName>
        <fullName evidence="2">Methylase of chemotaxis methyl-accepting protein</fullName>
    </submittedName>
</protein>
<name>A0ABV2AVP6_9GAMM</name>
<comment type="caution">
    <text evidence="2">The sequence shown here is derived from an EMBL/GenBank/DDBJ whole genome shotgun (WGS) entry which is preliminary data.</text>
</comment>
<gene>
    <name evidence="2" type="ORF">SADO_00525</name>
</gene>
<sequence>MIKPVDTDAQDAADVEDIALEVFIQALRLRHGYDFSGYSRASLKRRVVELSRKFGVERLGDLIPSTLYEPELMREIVSHLSVPVSSLFRDPEVFLRLRDDVMPMLASWPRINIWLAGCAYGEEVYSLAILLAEAGLTQRSQIYATDFNDHALERAAEGIFNRQNLPEYRNNYRESGGQGRLSDYYHTRYELLRMRRELLERVVFAHHNLVTDGVFAEAHLIMCRNVLIYFTQPLKDRVLELFADSLVRGGFLVLGNKETLSASSRVADRFELVSAADRIYRLKRDAA</sequence>
<dbReference type="PANTHER" id="PTHR24422">
    <property type="entry name" value="CHEMOTAXIS PROTEIN METHYLTRANSFERASE"/>
    <property type="match status" value="1"/>
</dbReference>
<organism evidence="2 3">
    <name type="scientific">Salinisphaera dokdonensis CL-ES53</name>
    <dbReference type="NCBI Taxonomy" id="1304272"/>
    <lineage>
        <taxon>Bacteria</taxon>
        <taxon>Pseudomonadati</taxon>
        <taxon>Pseudomonadota</taxon>
        <taxon>Gammaproteobacteria</taxon>
        <taxon>Salinisphaerales</taxon>
        <taxon>Salinisphaeraceae</taxon>
        <taxon>Salinisphaera</taxon>
    </lineage>
</organism>
<dbReference type="Pfam" id="PF01739">
    <property type="entry name" value="CheR"/>
    <property type="match status" value="1"/>
</dbReference>
<dbReference type="RefSeq" id="WP_353108343.1">
    <property type="nucleotide sequence ID" value="NZ_APND01000001.1"/>
</dbReference>
<dbReference type="GO" id="GO:0008168">
    <property type="term" value="F:methyltransferase activity"/>
    <property type="evidence" value="ECO:0007669"/>
    <property type="project" value="UniProtKB-KW"/>
</dbReference>
<dbReference type="InterPro" id="IPR050903">
    <property type="entry name" value="Bact_Chemotaxis_MeTrfase"/>
</dbReference>
<evidence type="ECO:0000313" key="2">
    <source>
        <dbReference type="EMBL" id="MES1927695.1"/>
    </source>
</evidence>
<dbReference type="InterPro" id="IPR022642">
    <property type="entry name" value="CheR_C"/>
</dbReference>
<dbReference type="EMBL" id="APND01000001">
    <property type="protein sequence ID" value="MES1927695.1"/>
    <property type="molecule type" value="Genomic_DNA"/>
</dbReference>
<dbReference type="PRINTS" id="PR00996">
    <property type="entry name" value="CHERMTFRASE"/>
</dbReference>